<dbReference type="PANTHER" id="PTHR11098">
    <property type="entry name" value="NICOTINATE PHOSPHORIBOSYLTRANSFERASE"/>
    <property type="match status" value="1"/>
</dbReference>
<evidence type="ECO:0000256" key="3">
    <source>
        <dbReference type="ARBA" id="ARBA00013236"/>
    </source>
</evidence>
<evidence type="ECO:0000256" key="5">
    <source>
        <dbReference type="ARBA" id="ARBA00022598"/>
    </source>
</evidence>
<dbReference type="Proteomes" id="UP000242175">
    <property type="component" value="Chromosome large"/>
</dbReference>
<organism evidence="11 12">
    <name type="scientific">Paraphotobacterium marinum</name>
    <dbReference type="NCBI Taxonomy" id="1755811"/>
    <lineage>
        <taxon>Bacteria</taxon>
        <taxon>Pseudomonadati</taxon>
        <taxon>Pseudomonadota</taxon>
        <taxon>Gammaproteobacteria</taxon>
        <taxon>Vibrionales</taxon>
        <taxon>Vibrionaceae</taxon>
        <taxon>Paraphotobacterium</taxon>
    </lineage>
</organism>
<evidence type="ECO:0000256" key="1">
    <source>
        <dbReference type="ARBA" id="ARBA00004952"/>
    </source>
</evidence>
<keyword evidence="6 7" id="KW-0662">Pyridine nucleotide biosynthesis</keyword>
<dbReference type="NCBIfam" id="TIGR01514">
    <property type="entry name" value="NAPRTase"/>
    <property type="match status" value="1"/>
</dbReference>
<dbReference type="GO" id="GO:0034355">
    <property type="term" value="P:NAD+ biosynthetic process via the salvage pathway"/>
    <property type="evidence" value="ECO:0007669"/>
    <property type="project" value="TreeGrafter"/>
</dbReference>
<dbReference type="InterPro" id="IPR040727">
    <property type="entry name" value="NAPRTase_N"/>
</dbReference>
<keyword evidence="12" id="KW-1185">Reference proteome</keyword>
<dbReference type="HAMAP" id="MF_00570">
    <property type="entry name" value="NAPRTase"/>
    <property type="match status" value="1"/>
</dbReference>
<keyword evidence="11" id="KW-0808">Transferase</keyword>
<evidence type="ECO:0000259" key="9">
    <source>
        <dbReference type="Pfam" id="PF04095"/>
    </source>
</evidence>
<name>A0A220VEU9_9GAMM</name>
<dbReference type="EC" id="6.3.4.21" evidence="3 7"/>
<dbReference type="KEGG" id="pmai:CF386_06920"/>
<dbReference type="InterPro" id="IPR007229">
    <property type="entry name" value="Nic_PRibTrfase-Fam"/>
</dbReference>
<comment type="PTM">
    <text evidence="7 8">Transiently phosphorylated on a His residue during the reaction cycle. Phosphorylation strongly increases the affinity for substrates and increases the rate of nicotinate D-ribonucleotide production. Dephosphorylation regenerates the low-affinity form of the enzyme, leading to product release.</text>
</comment>
<feature type="domain" description="Nicotinate phosphoribosyltransferase N-terminal" evidence="10">
    <location>
        <begin position="11"/>
        <end position="129"/>
    </location>
</feature>
<dbReference type="Pfam" id="PF04095">
    <property type="entry name" value="NAPRTase"/>
    <property type="match status" value="1"/>
</dbReference>
<protein>
    <recommendedName>
        <fullName evidence="3 7">Nicotinate phosphoribosyltransferase</fullName>
        <shortName evidence="7">NAPRTase</shortName>
        <ecNumber evidence="3 7">6.3.4.21</ecNumber>
    </recommendedName>
</protein>
<dbReference type="EMBL" id="CP022355">
    <property type="protein sequence ID" value="ASK78746.1"/>
    <property type="molecule type" value="Genomic_DNA"/>
</dbReference>
<dbReference type="PIRSF" id="PIRSF000484">
    <property type="entry name" value="NAPRT"/>
    <property type="match status" value="1"/>
</dbReference>
<comment type="function">
    <text evidence="7 8">Catalyzes the synthesis of beta-nicotinate D-ribonucleotide from nicotinate and 5-phospho-D-ribose 1-phosphate at the expense of ATP.</text>
</comment>
<dbReference type="InterPro" id="IPR036068">
    <property type="entry name" value="Nicotinate_pribotase-like_C"/>
</dbReference>
<dbReference type="GO" id="GO:0004516">
    <property type="term" value="F:nicotinate phosphoribosyltransferase activity"/>
    <property type="evidence" value="ECO:0007669"/>
    <property type="project" value="UniProtKB-UniRule"/>
</dbReference>
<dbReference type="OrthoDB" id="9771406at2"/>
<dbReference type="AlphaFoldDB" id="A0A220VEU9"/>
<dbReference type="Pfam" id="PF17767">
    <property type="entry name" value="NAPRTase_N"/>
    <property type="match status" value="1"/>
</dbReference>
<dbReference type="GO" id="GO:0016757">
    <property type="term" value="F:glycosyltransferase activity"/>
    <property type="evidence" value="ECO:0007669"/>
    <property type="project" value="UniProtKB-KW"/>
</dbReference>
<dbReference type="RefSeq" id="WP_089073654.1">
    <property type="nucleotide sequence ID" value="NZ_CBCSAM010000001.1"/>
</dbReference>
<evidence type="ECO:0000256" key="8">
    <source>
        <dbReference type="RuleBase" id="RU003838"/>
    </source>
</evidence>
<dbReference type="Gene3D" id="3.20.140.10">
    <property type="entry name" value="nicotinate phosphoribosyltransferase"/>
    <property type="match status" value="1"/>
</dbReference>
<accession>A0A220VEU9</accession>
<proteinExistence type="inferred from homology"/>
<dbReference type="InterPro" id="IPR006406">
    <property type="entry name" value="Nic_PRibTrfase"/>
</dbReference>
<dbReference type="PANTHER" id="PTHR11098:SF1">
    <property type="entry name" value="NICOTINATE PHOSPHORIBOSYLTRANSFERASE"/>
    <property type="match status" value="1"/>
</dbReference>
<comment type="similarity">
    <text evidence="2 7 8">Belongs to the NAPRTase family.</text>
</comment>
<feature type="domain" description="Nicotinate/nicotinamide phosphoribosyltransferase" evidence="9">
    <location>
        <begin position="166"/>
        <end position="391"/>
    </location>
</feature>
<keyword evidence="5 7" id="KW-0436">Ligase</keyword>
<evidence type="ECO:0000256" key="4">
    <source>
        <dbReference type="ARBA" id="ARBA00022553"/>
    </source>
</evidence>
<evidence type="ECO:0000313" key="12">
    <source>
        <dbReference type="Proteomes" id="UP000242175"/>
    </source>
</evidence>
<reference evidence="11 12" key="1">
    <citation type="journal article" date="2016" name="Int. J. Syst. Evol. Microbiol.">
        <title>Paraphotobacterium marinum gen. nov., sp. nov., a member of the family Vibrionaceae, isolated from surface seawater.</title>
        <authorList>
            <person name="Huang Z."/>
            <person name="Dong C."/>
            <person name="Shao Z."/>
        </authorList>
    </citation>
    <scope>NUCLEOTIDE SEQUENCE [LARGE SCALE GENOMIC DNA]</scope>
    <source>
        <strain evidence="11 12">NSCS20N07D</strain>
    </source>
</reference>
<feature type="modified residue" description="Phosphohistidine; by autocatalysis" evidence="7">
    <location>
        <position position="218"/>
    </location>
</feature>
<dbReference type="NCBIfam" id="NF003704">
    <property type="entry name" value="PRK05321.1"/>
    <property type="match status" value="1"/>
</dbReference>
<evidence type="ECO:0000259" key="10">
    <source>
        <dbReference type="Pfam" id="PF17767"/>
    </source>
</evidence>
<dbReference type="SUPFAM" id="SSF51690">
    <property type="entry name" value="Nicotinate/Quinolinate PRTase C-terminal domain-like"/>
    <property type="match status" value="1"/>
</dbReference>
<dbReference type="InterPro" id="IPR041525">
    <property type="entry name" value="N/Namide_PRibTrfase"/>
</dbReference>
<evidence type="ECO:0000256" key="6">
    <source>
        <dbReference type="ARBA" id="ARBA00022642"/>
    </source>
</evidence>
<comment type="pathway">
    <text evidence="1 7 8">Cofactor biosynthesis; NAD(+) biosynthesis; nicotinate D-ribonucleotide from nicotinate: step 1/1.</text>
</comment>
<sequence>MSIQPIITSMLDNDIYKFHMQQAVFHQYPAKKMKAKLICRNKNEDLSFLINDIKKQINFMSNISLTSTEEDYLKSLGFYQDDFLNYLRKFKFKPADISLTTKNNQLELTYNGNWLDLILWEVPLLAIISELRNKYLYPFIRSEDAGDYLEKKIKNLKESSNHSSIFNLVDFGTRRRFSKSVHEKIIKTLKSHFPNFNSTSNVALAKKFSLNPVGTQAHEWFQAHQQISKKLSDFQVLALNKWTLEYPQNLKIALTDTINLKSFLKDFDYDLANQYDGVRHDSGDPFVWASKIISHYSKLGINCKEKTLVFSDSLTFKKAQSLHEEFSDFINVIFGIGTSLTCDIPDVEPANIVIKLETFQNRPVAKISDEPVKSVCPDREFLKEIKKTFNID</sequence>
<dbReference type="SUPFAM" id="SSF54675">
    <property type="entry name" value="Nicotinate/Quinolinate PRTase N-terminal domain-like"/>
    <property type="match status" value="1"/>
</dbReference>
<evidence type="ECO:0000256" key="7">
    <source>
        <dbReference type="HAMAP-Rule" id="MF_00570"/>
    </source>
</evidence>
<dbReference type="UniPathway" id="UPA00253">
    <property type="reaction ID" value="UER00457"/>
</dbReference>
<evidence type="ECO:0000313" key="11">
    <source>
        <dbReference type="EMBL" id="ASK78746.1"/>
    </source>
</evidence>
<comment type="catalytic activity">
    <reaction evidence="7 8">
        <text>5-phospho-alpha-D-ribose 1-diphosphate + nicotinate + ATP + H2O = nicotinate beta-D-ribonucleotide + ADP + phosphate + diphosphate</text>
        <dbReference type="Rhea" id="RHEA:36163"/>
        <dbReference type="ChEBI" id="CHEBI:15377"/>
        <dbReference type="ChEBI" id="CHEBI:30616"/>
        <dbReference type="ChEBI" id="CHEBI:32544"/>
        <dbReference type="ChEBI" id="CHEBI:33019"/>
        <dbReference type="ChEBI" id="CHEBI:43474"/>
        <dbReference type="ChEBI" id="CHEBI:57502"/>
        <dbReference type="ChEBI" id="CHEBI:58017"/>
        <dbReference type="ChEBI" id="CHEBI:456216"/>
        <dbReference type="EC" id="6.3.4.21"/>
    </reaction>
</comment>
<keyword evidence="11" id="KW-0328">Glycosyltransferase</keyword>
<dbReference type="GO" id="GO:0005829">
    <property type="term" value="C:cytosol"/>
    <property type="evidence" value="ECO:0007669"/>
    <property type="project" value="TreeGrafter"/>
</dbReference>
<gene>
    <name evidence="7 11" type="primary">pncB</name>
    <name evidence="11" type="ORF">CF386_06920</name>
</gene>
<evidence type="ECO:0000256" key="2">
    <source>
        <dbReference type="ARBA" id="ARBA00010897"/>
    </source>
</evidence>
<keyword evidence="4 7" id="KW-0597">Phosphoprotein</keyword>